<comment type="caution">
    <text evidence="3">The sequence shown here is derived from an EMBL/GenBank/DDBJ whole genome shotgun (WGS) entry which is preliminary data.</text>
</comment>
<feature type="domain" description="NodB homology" evidence="2">
    <location>
        <begin position="73"/>
        <end position="255"/>
    </location>
</feature>
<reference evidence="3 4" key="1">
    <citation type="submission" date="2021-03" db="EMBL/GenBank/DDBJ databases">
        <title>Genomic Encyclopedia of Type Strains, Phase IV (KMG-IV): sequencing the most valuable type-strain genomes for metagenomic binning, comparative biology and taxonomic classification.</title>
        <authorList>
            <person name="Goeker M."/>
        </authorList>
    </citation>
    <scope>NUCLEOTIDE SEQUENCE [LARGE SCALE GENOMIC DNA]</scope>
    <source>
        <strain evidence="3 4">DSM 28650</strain>
    </source>
</reference>
<dbReference type="EMBL" id="JAGGLL010000034">
    <property type="protein sequence ID" value="MBP2023663.1"/>
    <property type="molecule type" value="Genomic_DNA"/>
</dbReference>
<keyword evidence="4" id="KW-1185">Reference proteome</keyword>
<dbReference type="InterPro" id="IPR011330">
    <property type="entry name" value="Glyco_hydro/deAcase_b/a-brl"/>
</dbReference>
<dbReference type="PANTHER" id="PTHR10587:SF128">
    <property type="entry name" value="POLYSACCHARIDE DEACETYLASE PDAB-RELATED"/>
    <property type="match status" value="1"/>
</dbReference>
<dbReference type="SUPFAM" id="SSF88713">
    <property type="entry name" value="Glycoside hydrolase/deacetylase"/>
    <property type="match status" value="1"/>
</dbReference>
<evidence type="ECO:0000313" key="3">
    <source>
        <dbReference type="EMBL" id="MBP2023663.1"/>
    </source>
</evidence>
<accession>A0ABS4K7A7</accession>
<gene>
    <name evidence="3" type="ORF">J2Z44_003502</name>
</gene>
<dbReference type="CDD" id="cd10917">
    <property type="entry name" value="CE4_NodB_like_6s_7s"/>
    <property type="match status" value="1"/>
</dbReference>
<dbReference type="NCBIfam" id="TIGR02764">
    <property type="entry name" value="spore_ybaN_pdaB"/>
    <property type="match status" value="1"/>
</dbReference>
<dbReference type="PROSITE" id="PS51677">
    <property type="entry name" value="NODB"/>
    <property type="match status" value="1"/>
</dbReference>
<dbReference type="Pfam" id="PF01522">
    <property type="entry name" value="Polysacc_deac_1"/>
    <property type="match status" value="1"/>
</dbReference>
<dbReference type="InterPro" id="IPR014132">
    <property type="entry name" value="PdaB-like"/>
</dbReference>
<evidence type="ECO:0000259" key="2">
    <source>
        <dbReference type="PROSITE" id="PS51677"/>
    </source>
</evidence>
<dbReference type="Gene3D" id="3.20.20.370">
    <property type="entry name" value="Glycoside hydrolase/deacetylase"/>
    <property type="match status" value="1"/>
</dbReference>
<dbReference type="RefSeq" id="WP_021282927.1">
    <property type="nucleotide sequence ID" value="NZ_JAGGLL010000034.1"/>
</dbReference>
<organism evidence="3 4">
    <name type="scientific">Clostridium punense</name>
    <dbReference type="NCBI Taxonomy" id="1054297"/>
    <lineage>
        <taxon>Bacteria</taxon>
        <taxon>Bacillati</taxon>
        <taxon>Bacillota</taxon>
        <taxon>Clostridia</taxon>
        <taxon>Eubacteriales</taxon>
        <taxon>Clostridiaceae</taxon>
        <taxon>Clostridium</taxon>
    </lineage>
</organism>
<dbReference type="InterPro" id="IPR050248">
    <property type="entry name" value="Polysacc_deacetylase_ArnD"/>
</dbReference>
<dbReference type="Proteomes" id="UP001519308">
    <property type="component" value="Unassembled WGS sequence"/>
</dbReference>
<protein>
    <submittedName>
        <fullName evidence="3">Polysaccharide deacetylase family sporulation protein PdaB</fullName>
    </submittedName>
</protein>
<evidence type="ECO:0000313" key="4">
    <source>
        <dbReference type="Proteomes" id="UP001519308"/>
    </source>
</evidence>
<dbReference type="InterPro" id="IPR002509">
    <property type="entry name" value="NODB_dom"/>
</dbReference>
<evidence type="ECO:0000256" key="1">
    <source>
        <dbReference type="SAM" id="Phobius"/>
    </source>
</evidence>
<proteinExistence type="predicted"/>
<keyword evidence="1" id="KW-1133">Transmembrane helix</keyword>
<feature type="transmembrane region" description="Helical" evidence="1">
    <location>
        <begin position="12"/>
        <end position="33"/>
    </location>
</feature>
<sequence>METKNYRKIPKKITNITIKVIILQLIFTMFINYEAKAIEGKCGNYNILKLTELQNKDYDIQKEAIYRVDTENKKISFTFDVNWADEEYLYKILDILDKYNVKATFFVMGRWIVYPENENIDKLKEIYKRGHEIGNHSYSHADFKTINEQKMIKEIKEAEKVIKETIGVKTELFRFPSGHYNQNGVKVANSLGYKSIQWDVDSIDWKQLGLEREYSRVINHVKPGSIVLFHNNGKYTPDNLNRLIPELQGKGYEFVPVGQLIYKDGFYIDNEGVQRLKN</sequence>
<name>A0ABS4K7A7_9CLOT</name>
<dbReference type="PANTHER" id="PTHR10587">
    <property type="entry name" value="GLYCOSYL TRANSFERASE-RELATED"/>
    <property type="match status" value="1"/>
</dbReference>
<keyword evidence="1" id="KW-0472">Membrane</keyword>
<keyword evidence="1" id="KW-0812">Transmembrane</keyword>